<reference evidence="1" key="1">
    <citation type="submission" date="2021-06" db="EMBL/GenBank/DDBJ databases">
        <title>Novel Mycoplasma species detected in California sea lions (Zalophus californianus) from the USA.</title>
        <authorList>
            <person name="Volokhov D.V."/>
            <person name="Furtak V.A."/>
            <person name="Zagorodnyaya T.A."/>
        </authorList>
    </citation>
    <scope>NUCLEOTIDE SEQUENCE [LARGE SCALE GENOMIC DNA]</scope>
    <source>
        <strain evidence="1">CSL 5346</strain>
    </source>
</reference>
<proteinExistence type="predicted"/>
<gene>
    <name evidence="1" type="ORF">KQ875_00180</name>
</gene>
<dbReference type="Proteomes" id="UP000718793">
    <property type="component" value="Unassembled WGS sequence"/>
</dbReference>
<dbReference type="RefSeq" id="WP_216488234.1">
    <property type="nucleotide sequence ID" value="NZ_JAHMHH010000001.1"/>
</dbReference>
<evidence type="ECO:0000313" key="2">
    <source>
        <dbReference type="Proteomes" id="UP000718793"/>
    </source>
</evidence>
<organism evidence="1 2">
    <name type="scientific">Mycoplasma zalophi</name>
    <dbReference type="NCBI Taxonomy" id="191287"/>
    <lineage>
        <taxon>Bacteria</taxon>
        <taxon>Bacillati</taxon>
        <taxon>Mycoplasmatota</taxon>
        <taxon>Mollicutes</taxon>
        <taxon>Mycoplasmataceae</taxon>
        <taxon>Mycoplasma</taxon>
    </lineage>
</organism>
<accession>A0ABS6DNX2</accession>
<comment type="caution">
    <text evidence="1">The sequence shown here is derived from an EMBL/GenBank/DDBJ whole genome shotgun (WGS) entry which is preliminary data.</text>
</comment>
<name>A0ABS6DNX2_9MOLU</name>
<evidence type="ECO:0000313" key="1">
    <source>
        <dbReference type="EMBL" id="MBU4692017.1"/>
    </source>
</evidence>
<keyword evidence="2" id="KW-1185">Reference proteome</keyword>
<evidence type="ECO:0008006" key="3">
    <source>
        <dbReference type="Google" id="ProtNLM"/>
    </source>
</evidence>
<protein>
    <recommendedName>
        <fullName evidence="3">Spermidine/putrescine ABC transporter substrate-binding protein</fullName>
    </recommendedName>
</protein>
<dbReference type="EMBL" id="JAHMHH010000001">
    <property type="protein sequence ID" value="MBU4692017.1"/>
    <property type="molecule type" value="Genomic_DNA"/>
</dbReference>
<sequence length="540" mass="63133">MLKSKVKKIITLFSGIILGLISVISVAFAITIKLDTGYKPSIYNYGSYLEPSIIKEFKSKYNYKVFNDINEFTTALNNEKAIAGVGSDFQAAQLIIDDKIKKIDFKLLFNIENNILNGLKNIFRKEIIDHLIVYDNYILSLIKINYPQKLLTENTYDVDGDKKEDHFWEYVVPYYSQDKVIAYNVNNKFRPHIKLTEEEKENGIEFKDKSWFGIMKTLKEHGYTNFGWNNAYYDNLMIGAFYENYKNPGTWIDEKTKKLKQFDFTNYTNAIDGFNNFIKDTTTFDIRDTKHNFLIGDGLELLNTLIEPKLNKADAAILYNGDAIDAYYSSDNFSDTDDGDIKFIRPRNNYLLVDVWIQAKSLTTQQSNDFILELKNKLYNELDANESTKKIEQQYELSYLKTLKSLVNESEQELEENSIAKKIYDILNQNKIDKNLDKDIIQEILDLHLENEDAWADEFANAFGEVEYTEIINFDYVNYTPTLKATYNFIKKWYFGTDEVAIQLYDQPDQSEDYNVYIYQIIDTQLRTAISTYNYKSIKS</sequence>